<dbReference type="GO" id="GO:0005886">
    <property type="term" value="C:plasma membrane"/>
    <property type="evidence" value="ECO:0007669"/>
    <property type="project" value="UniProtKB-SubCell"/>
</dbReference>
<dbReference type="Proteomes" id="UP000067738">
    <property type="component" value="Chromosome"/>
</dbReference>
<organism evidence="8 9">
    <name type="scientific">Methanobrevibacter millerae</name>
    <dbReference type="NCBI Taxonomy" id="230361"/>
    <lineage>
        <taxon>Archaea</taxon>
        <taxon>Methanobacteriati</taxon>
        <taxon>Methanobacteriota</taxon>
        <taxon>Methanomada group</taxon>
        <taxon>Methanobacteria</taxon>
        <taxon>Methanobacteriales</taxon>
        <taxon>Methanobacteriaceae</taxon>
        <taxon>Methanobrevibacter</taxon>
    </lineage>
</organism>
<evidence type="ECO:0000256" key="3">
    <source>
        <dbReference type="ARBA" id="ARBA00022692"/>
    </source>
</evidence>
<evidence type="ECO:0000313" key="9">
    <source>
        <dbReference type="Proteomes" id="UP000067738"/>
    </source>
</evidence>
<evidence type="ECO:0000256" key="2">
    <source>
        <dbReference type="ARBA" id="ARBA00022475"/>
    </source>
</evidence>
<dbReference type="PANTHER" id="PTHR30287:SF2">
    <property type="entry name" value="BLL1001 PROTEIN"/>
    <property type="match status" value="1"/>
</dbReference>
<feature type="transmembrane region" description="Helical" evidence="6">
    <location>
        <begin position="343"/>
        <end position="367"/>
    </location>
</feature>
<keyword evidence="3 6" id="KW-0812">Transmembrane</keyword>
<feature type="transmembrane region" description="Helical" evidence="6">
    <location>
        <begin position="711"/>
        <end position="739"/>
    </location>
</feature>
<gene>
    <name evidence="8" type="ORF">sm9_1802</name>
</gene>
<feature type="domain" description="ABC3 transporter permease C-terminal" evidence="7">
    <location>
        <begin position="255"/>
        <end position="375"/>
    </location>
</feature>
<sequence>MLFKKMLRDIAKHKTQFLSIFLMAFLGVFVFAGVGGESVGLEVSVNDYYDATNLADGWIYSANLDDNFVDKVNNLSPTKDTERQLVIDSIGNFSNDPEITLHFLENNTISKFYLLEGEDVNISDEDGVWLDKSFADAKNLKVGDNISFTFNGVSIEKEIKGLGYSPEYVYHASDSSIIPDFNKMGFAYLSYEAFPLSDVPYNVLLVDFDGSAGNYNDLLSDKLDGDYNSFVEKSENPSVSQFSEEIDQHKMMGDIFPVVFILIALLILLTTMTRIIAHQRTQIGILKAVGYTNKSIIFHYVSYGFWLVLAGAILGLIIGPLTLPNLFYPSMSATYILPEWKPAWSMNFVYVAIIMVVMSLLVSYFAVRSISSENPADTIRPKVPKISSSGFIEKTSIWKRFSFNVRWNYRDAKRNKFRALMTIVGVMGCAALLVSAFGMYDGMHDLKEWEYSQINHYDSKLIVNDNASISSINNIADEVNGDKLMESAIEIESGNAKKSGSLLVLNGTNLVTPTDYDRNEIKIGNDETSISQKMADLLGVGVGDTVKWHIMGSDKWVSTKIDKIHADPISQGFIMSSDKLGALDLNYTPTSIVTSEHVDKNYSDIKAVNSMNDMTTSWDEMTESMMLLVYILIFFACLLAVVVLYNLGLLSFTEIEREIATLKVLGFKTGSLRRLLLTQNLWFTAIGFVLGLPLGYYILDIMWQSSGDSFYILPSISLSNFLLTAVITFALSILVNLLFSRKIKKLDMVESLKGVE</sequence>
<dbReference type="EMBL" id="CP011266">
    <property type="protein sequence ID" value="ALT69569.1"/>
    <property type="molecule type" value="Genomic_DNA"/>
</dbReference>
<keyword evidence="5 6" id="KW-0472">Membrane</keyword>
<comment type="subcellular location">
    <subcellularLocation>
        <location evidence="1">Cell membrane</location>
        <topology evidence="1">Multi-pass membrane protein</topology>
    </subcellularLocation>
</comment>
<dbReference type="PATRIC" id="fig|230361.4.peg.1864"/>
<evidence type="ECO:0000256" key="6">
    <source>
        <dbReference type="SAM" id="Phobius"/>
    </source>
</evidence>
<keyword evidence="9" id="KW-1185">Reference proteome</keyword>
<dbReference type="RefSeq" id="WP_058739798.1">
    <property type="nucleotide sequence ID" value="NZ_CP011266.1"/>
</dbReference>
<dbReference type="GeneID" id="26736747"/>
<feature type="transmembrane region" description="Helical" evidence="6">
    <location>
        <begin position="419"/>
        <end position="440"/>
    </location>
</feature>
<proteinExistence type="predicted"/>
<dbReference type="PANTHER" id="PTHR30287">
    <property type="entry name" value="MEMBRANE COMPONENT OF PREDICTED ABC SUPERFAMILY METABOLITE UPTAKE TRANSPORTER"/>
    <property type="match status" value="1"/>
</dbReference>
<feature type="domain" description="ABC3 transporter permease C-terminal" evidence="7">
    <location>
        <begin position="631"/>
        <end position="746"/>
    </location>
</feature>
<dbReference type="InterPro" id="IPR003838">
    <property type="entry name" value="ABC3_permease_C"/>
</dbReference>
<accession>A0A0U3ED65</accession>
<evidence type="ECO:0000259" key="7">
    <source>
        <dbReference type="Pfam" id="PF02687"/>
    </source>
</evidence>
<reference evidence="8 9" key="1">
    <citation type="submission" date="2015-04" db="EMBL/GenBank/DDBJ databases">
        <title>The complete genome sequence of the rumen methanogen Methanobrevibacter millerae SM9.</title>
        <authorList>
            <person name="Leahy S.C."/>
            <person name="Kelly W.J."/>
            <person name="Pacheco D.M."/>
            <person name="Li D."/>
            <person name="Altermann E."/>
            <person name="Attwood G.T."/>
        </authorList>
    </citation>
    <scope>NUCLEOTIDE SEQUENCE [LARGE SCALE GENOMIC DNA]</scope>
    <source>
        <strain evidence="8 9">SM9</strain>
    </source>
</reference>
<feature type="transmembrane region" description="Helical" evidence="6">
    <location>
        <begin position="297"/>
        <end position="323"/>
    </location>
</feature>
<feature type="transmembrane region" description="Helical" evidence="6">
    <location>
        <begin position="255"/>
        <end position="277"/>
    </location>
</feature>
<protein>
    <submittedName>
        <fullName evidence="8">ABC transporter permease protein</fullName>
    </submittedName>
</protein>
<dbReference type="AlphaFoldDB" id="A0A0U3ED65"/>
<name>A0A0U3ED65_9EURY</name>
<evidence type="ECO:0000256" key="4">
    <source>
        <dbReference type="ARBA" id="ARBA00022989"/>
    </source>
</evidence>
<keyword evidence="2" id="KW-1003">Cell membrane</keyword>
<evidence type="ECO:0000256" key="1">
    <source>
        <dbReference type="ARBA" id="ARBA00004651"/>
    </source>
</evidence>
<feature type="transmembrane region" description="Helical" evidence="6">
    <location>
        <begin position="627"/>
        <end position="647"/>
    </location>
</feature>
<feature type="transmembrane region" description="Helical" evidence="6">
    <location>
        <begin position="681"/>
        <end position="699"/>
    </location>
</feature>
<dbReference type="KEGG" id="mmil:sm9_1802"/>
<keyword evidence="4 6" id="KW-1133">Transmembrane helix</keyword>
<dbReference type="OrthoDB" id="75871at2157"/>
<dbReference type="Pfam" id="PF02687">
    <property type="entry name" value="FtsX"/>
    <property type="match status" value="2"/>
</dbReference>
<evidence type="ECO:0000313" key="8">
    <source>
        <dbReference type="EMBL" id="ALT69569.1"/>
    </source>
</evidence>
<dbReference type="InterPro" id="IPR038766">
    <property type="entry name" value="Membrane_comp_ABC_pdt"/>
</dbReference>
<evidence type="ECO:0000256" key="5">
    <source>
        <dbReference type="ARBA" id="ARBA00023136"/>
    </source>
</evidence>